<accession>A0A6B0XZQ0</accession>
<protein>
    <submittedName>
        <fullName evidence="1">Uncharacterized protein</fullName>
    </submittedName>
</protein>
<organism evidence="1">
    <name type="scientific">Boseongicola sp. SB0664_bin_43</name>
    <dbReference type="NCBI Taxonomy" id="2604844"/>
    <lineage>
        <taxon>Bacteria</taxon>
        <taxon>Pseudomonadati</taxon>
        <taxon>Pseudomonadota</taxon>
        <taxon>Alphaproteobacteria</taxon>
        <taxon>Rhodobacterales</taxon>
        <taxon>Paracoccaceae</taxon>
        <taxon>Boseongicola</taxon>
    </lineage>
</organism>
<evidence type="ECO:0000313" key="1">
    <source>
        <dbReference type="EMBL" id="MXY34214.1"/>
    </source>
</evidence>
<dbReference type="EMBL" id="VXRY01000357">
    <property type="protein sequence ID" value="MXY34214.1"/>
    <property type="molecule type" value="Genomic_DNA"/>
</dbReference>
<gene>
    <name evidence="1" type="ORF">F4Y60_09030</name>
</gene>
<proteinExistence type="predicted"/>
<comment type="caution">
    <text evidence="1">The sequence shown here is derived from an EMBL/GenBank/DDBJ whole genome shotgun (WGS) entry which is preliminary data.</text>
</comment>
<sequence>MPPRVPAAGSGEGPKCVSFDRPVARPLQKMARRSLGSHLQISFSSVLEWAKVAGLPLPDSRSEPELPDVI</sequence>
<dbReference type="AlphaFoldDB" id="A0A6B0XZQ0"/>
<name>A0A6B0XZQ0_9RHOB</name>
<reference evidence="1" key="1">
    <citation type="submission" date="2019-09" db="EMBL/GenBank/DDBJ databases">
        <title>Characterisation of the sponge microbiome using genome-centric metagenomics.</title>
        <authorList>
            <person name="Engelberts J.P."/>
            <person name="Robbins S.J."/>
            <person name="De Goeij J.M."/>
            <person name="Aranda M."/>
            <person name="Bell S.C."/>
            <person name="Webster N.S."/>
        </authorList>
    </citation>
    <scope>NUCLEOTIDE SEQUENCE</scope>
    <source>
        <strain evidence="1">SB0664_bin_43</strain>
    </source>
</reference>